<dbReference type="GO" id="GO:0005634">
    <property type="term" value="C:nucleus"/>
    <property type="evidence" value="ECO:0007669"/>
    <property type="project" value="UniProtKB-SubCell"/>
</dbReference>
<evidence type="ECO:0000256" key="5">
    <source>
        <dbReference type="ARBA" id="ARBA00023242"/>
    </source>
</evidence>
<feature type="domain" description="HTH psq-type" evidence="8">
    <location>
        <begin position="1"/>
        <end position="53"/>
    </location>
</feature>
<comment type="caution">
    <text evidence="9">The sequence shown here is derived from an EMBL/GenBank/DDBJ whole genome shotgun (WGS) entry which is preliminary data.</text>
</comment>
<gene>
    <name evidence="9" type="ORF">AMK59_5389</name>
</gene>
<feature type="compositionally biased region" description="Basic and acidic residues" evidence="7">
    <location>
        <begin position="596"/>
        <end position="607"/>
    </location>
</feature>
<name>A0A0T6B3Z9_9SCAR</name>
<feature type="region of interest" description="Disordered" evidence="7">
    <location>
        <begin position="629"/>
        <end position="727"/>
    </location>
</feature>
<dbReference type="Gene3D" id="1.10.10.60">
    <property type="entry name" value="Homeodomain-like"/>
    <property type="match status" value="2"/>
</dbReference>
<keyword evidence="3 6" id="KW-0238">DNA-binding</keyword>
<dbReference type="Pfam" id="PF05225">
    <property type="entry name" value="HTH_psq"/>
    <property type="match status" value="2"/>
</dbReference>
<keyword evidence="10" id="KW-1185">Reference proteome</keyword>
<keyword evidence="4" id="KW-0804">Transcription</keyword>
<evidence type="ECO:0000313" key="10">
    <source>
        <dbReference type="Proteomes" id="UP000051574"/>
    </source>
</evidence>
<feature type="compositionally biased region" description="Basic and acidic residues" evidence="7">
    <location>
        <begin position="659"/>
        <end position="674"/>
    </location>
</feature>
<dbReference type="GO" id="GO:0006357">
    <property type="term" value="P:regulation of transcription by RNA polymerase II"/>
    <property type="evidence" value="ECO:0007669"/>
    <property type="project" value="TreeGrafter"/>
</dbReference>
<evidence type="ECO:0000256" key="1">
    <source>
        <dbReference type="ARBA" id="ARBA00004123"/>
    </source>
</evidence>
<feature type="region of interest" description="Disordered" evidence="7">
    <location>
        <begin position="344"/>
        <end position="387"/>
    </location>
</feature>
<feature type="domain" description="HTH psq-type" evidence="8">
    <location>
        <begin position="377"/>
        <end position="429"/>
    </location>
</feature>
<evidence type="ECO:0000256" key="4">
    <source>
        <dbReference type="ARBA" id="ARBA00023163"/>
    </source>
</evidence>
<dbReference type="OrthoDB" id="10028342at2759"/>
<dbReference type="PROSITE" id="PS50960">
    <property type="entry name" value="HTH_PSQ"/>
    <property type="match status" value="2"/>
</dbReference>
<feature type="region of interest" description="Disordered" evidence="7">
    <location>
        <begin position="743"/>
        <end position="763"/>
    </location>
</feature>
<dbReference type="InterPro" id="IPR009057">
    <property type="entry name" value="Homeodomain-like_sf"/>
</dbReference>
<evidence type="ECO:0000256" key="3">
    <source>
        <dbReference type="ARBA" id="ARBA00023125"/>
    </source>
</evidence>
<evidence type="ECO:0000256" key="2">
    <source>
        <dbReference type="ARBA" id="ARBA00023015"/>
    </source>
</evidence>
<evidence type="ECO:0000313" key="9">
    <source>
        <dbReference type="EMBL" id="KRT81607.1"/>
    </source>
</evidence>
<protein>
    <recommendedName>
        <fullName evidence="8">HTH psq-type domain-containing protein</fullName>
    </recommendedName>
</protein>
<organism evidence="9 10">
    <name type="scientific">Oryctes borbonicus</name>
    <dbReference type="NCBI Taxonomy" id="1629725"/>
    <lineage>
        <taxon>Eukaryota</taxon>
        <taxon>Metazoa</taxon>
        <taxon>Ecdysozoa</taxon>
        <taxon>Arthropoda</taxon>
        <taxon>Hexapoda</taxon>
        <taxon>Insecta</taxon>
        <taxon>Pterygota</taxon>
        <taxon>Neoptera</taxon>
        <taxon>Endopterygota</taxon>
        <taxon>Coleoptera</taxon>
        <taxon>Polyphaga</taxon>
        <taxon>Scarabaeiformia</taxon>
        <taxon>Scarabaeidae</taxon>
        <taxon>Dynastinae</taxon>
        <taxon>Oryctes</taxon>
    </lineage>
</organism>
<feature type="compositionally biased region" description="Basic and acidic residues" evidence="7">
    <location>
        <begin position="688"/>
        <end position="702"/>
    </location>
</feature>
<dbReference type="AlphaFoldDB" id="A0A0T6B3Z9"/>
<feature type="compositionally biased region" description="Polar residues" evidence="7">
    <location>
        <begin position="634"/>
        <end position="648"/>
    </location>
</feature>
<dbReference type="PANTHER" id="PTHR21545">
    <property type="entry name" value="TRANSCRIPTION FACTOR MLR1/2"/>
    <property type="match status" value="1"/>
</dbReference>
<feature type="DNA-binding region" description="H-T-H motif" evidence="6">
    <location>
        <begin position="405"/>
        <end position="425"/>
    </location>
</feature>
<keyword evidence="2" id="KW-0805">Transcription regulation</keyword>
<dbReference type="InterPro" id="IPR007889">
    <property type="entry name" value="HTH_Psq"/>
</dbReference>
<dbReference type="FunFam" id="1.10.10.60:FF:000019">
    <property type="entry name" value="Ligand-dependent corepressor isoform 1"/>
    <property type="match status" value="1"/>
</dbReference>
<feature type="region of interest" description="Disordered" evidence="7">
    <location>
        <begin position="183"/>
        <end position="217"/>
    </location>
</feature>
<feature type="compositionally biased region" description="Low complexity" evidence="7">
    <location>
        <begin position="356"/>
        <end position="371"/>
    </location>
</feature>
<dbReference type="EMBL" id="LJIG01016103">
    <property type="protein sequence ID" value="KRT81607.1"/>
    <property type="molecule type" value="Genomic_DNA"/>
</dbReference>
<evidence type="ECO:0000259" key="8">
    <source>
        <dbReference type="PROSITE" id="PS50960"/>
    </source>
</evidence>
<accession>A0A0T6B3Z9</accession>
<feature type="region of interest" description="Disordered" evidence="7">
    <location>
        <begin position="589"/>
        <end position="615"/>
    </location>
</feature>
<sequence length="763" mass="84182">MPTVAGRRTYTEDELQAALRDIQSGKLGTRRAAVIYGIPRSTLRNKVYKLALEKERESHLNPSVLGPLKIEEDEAMDDDKELSGAEEEKEVEKALRAPLLSIEDIIRLSNFENPDALRTLLKGKEEMWSGMEHSAVGSYVQNLLMQASPICPKPPLENEITPILREVLRKVVTDEKLRIHTNNGDNERILRPSPSNSATLKSEKCRSESDMETEEAPSNVILKIPSYKPTVSKNGDLQYRSPSLLFESSTSSLVSPPVSASESGSPPILPSQQLQQQPPTPKMTMKDVKDVIAKNITHRIHPSSDPMHAAAVRHPIIDLDTKRLDFTPPLSGGIPVIKATPAELPRTPYSLPQSKPPGCSTSSASSTSTSTGGKGTRPKRGKYRNYDRDSLVEAVRAVQRGEMSVHRAGSYYGVPHSTLEYKVKERHLMRPRKRDPKPNPVDEKIASLKQNDLKNAAERMKATIKPPGQKFAPASPNGIKMPIFDPNIPMQYATPFPFWPPSFSQFPMEYARSTAAAAAFPTNPEQYYASQMMQKLQEDSRTHSNPTTPSTTPTNTAPTLPKNTRQIAESLLDPSANSSFLDGIIRSSLESGVPSSEEKSPKEEKNVAPENMSNKALLDQLCRNSRLTPLTKITDPSSSGDESYNRKGSSPLVFANNAARDDQDCSPKRHENSEMVHTIESSNDSNDAPDRKPSIKAEEEAKVAPPTQPQPGRIYVKTELTNPENLKPEMLVRFRDVLHDVDRNGIGGESLAGSASDTDICQD</sequence>
<comment type="subcellular location">
    <subcellularLocation>
        <location evidence="1 6">Nucleus</location>
    </subcellularLocation>
</comment>
<feature type="region of interest" description="Disordered" evidence="7">
    <location>
        <begin position="532"/>
        <end position="561"/>
    </location>
</feature>
<keyword evidence="5 6" id="KW-0539">Nucleus</keyword>
<proteinExistence type="predicted"/>
<reference evidence="9 10" key="1">
    <citation type="submission" date="2015-09" db="EMBL/GenBank/DDBJ databases">
        <title>Draft genome of the scarab beetle Oryctes borbonicus.</title>
        <authorList>
            <person name="Meyer J.M."/>
            <person name="Markov G.V."/>
            <person name="Baskaran P."/>
            <person name="Herrmann M."/>
            <person name="Sommer R.J."/>
            <person name="Roedelsperger C."/>
        </authorList>
    </citation>
    <scope>NUCLEOTIDE SEQUENCE [LARGE SCALE GENOMIC DNA]</scope>
    <source>
        <strain evidence="9">OB123</strain>
        <tissue evidence="9">Whole animal</tissue>
    </source>
</reference>
<dbReference type="GO" id="GO:0003677">
    <property type="term" value="F:DNA binding"/>
    <property type="evidence" value="ECO:0007669"/>
    <property type="project" value="UniProtKB-UniRule"/>
</dbReference>
<feature type="region of interest" description="Disordered" evidence="7">
    <location>
        <begin position="250"/>
        <end position="283"/>
    </location>
</feature>
<feature type="compositionally biased region" description="Polar residues" evidence="7">
    <location>
        <begin position="753"/>
        <end position="763"/>
    </location>
</feature>
<dbReference type="SUPFAM" id="SSF46689">
    <property type="entry name" value="Homeodomain-like"/>
    <property type="match status" value="2"/>
</dbReference>
<dbReference type="PANTHER" id="PTHR21545:SF13">
    <property type="entry name" value="ECDYSONE-INDUCED PROTEIN 93F, ISOFORM C"/>
    <property type="match status" value="1"/>
</dbReference>
<dbReference type="Proteomes" id="UP000051574">
    <property type="component" value="Unassembled WGS sequence"/>
</dbReference>
<evidence type="ECO:0000256" key="7">
    <source>
        <dbReference type="SAM" id="MobiDB-lite"/>
    </source>
</evidence>
<evidence type="ECO:0000256" key="6">
    <source>
        <dbReference type="PROSITE-ProRule" id="PRU00320"/>
    </source>
</evidence>
<feature type="compositionally biased region" description="Low complexity" evidence="7">
    <location>
        <begin position="543"/>
        <end position="561"/>
    </location>
</feature>
<feature type="DNA-binding region" description="H-T-H motif" evidence="6">
    <location>
        <begin position="29"/>
        <end position="49"/>
    </location>
</feature>
<feature type="compositionally biased region" description="Low complexity" evidence="7">
    <location>
        <begin position="250"/>
        <end position="277"/>
    </location>
</feature>